<evidence type="ECO:0000259" key="2">
    <source>
        <dbReference type="Pfam" id="PF06165"/>
    </source>
</evidence>
<feature type="domain" description="GH15-like" evidence="1">
    <location>
        <begin position="287"/>
        <end position="463"/>
    </location>
</feature>
<dbReference type="PANTHER" id="PTHR31616:SF13">
    <property type="entry name" value="GLUCAN 1,4-ALPHA-GLUCOSIDASE"/>
    <property type="match status" value="1"/>
</dbReference>
<evidence type="ECO:0000313" key="4">
    <source>
        <dbReference type="Proteomes" id="UP000242972"/>
    </source>
</evidence>
<dbReference type="Gene3D" id="1.50.10.10">
    <property type="match status" value="1"/>
</dbReference>
<organism evidence="3 4">
    <name type="scientific">Sulfobacillus benefaciens</name>
    <dbReference type="NCBI Taxonomy" id="453960"/>
    <lineage>
        <taxon>Bacteria</taxon>
        <taxon>Bacillati</taxon>
        <taxon>Bacillota</taxon>
        <taxon>Clostridia</taxon>
        <taxon>Eubacteriales</taxon>
        <taxon>Clostridiales Family XVII. Incertae Sedis</taxon>
        <taxon>Sulfobacillus</taxon>
    </lineage>
</organism>
<dbReference type="InterPro" id="IPR008928">
    <property type="entry name" value="6-hairpin_glycosidase_sf"/>
</dbReference>
<dbReference type="SUPFAM" id="SSF48208">
    <property type="entry name" value="Six-hairpin glycosidases"/>
    <property type="match status" value="1"/>
</dbReference>
<dbReference type="Proteomes" id="UP000242972">
    <property type="component" value="Unassembled WGS sequence"/>
</dbReference>
<protein>
    <submittedName>
        <fullName evidence="3">Glycoside hydrolase family 15</fullName>
    </submittedName>
</protein>
<name>A0A2T2XC19_9FIRM</name>
<dbReference type="EMBL" id="PXYW01000055">
    <property type="protein sequence ID" value="PSR32020.1"/>
    <property type="molecule type" value="Genomic_DNA"/>
</dbReference>
<dbReference type="InterPro" id="IPR012341">
    <property type="entry name" value="6hp_glycosidase-like_sf"/>
</dbReference>
<keyword evidence="3" id="KW-0378">Hydrolase</keyword>
<dbReference type="GO" id="GO:0004553">
    <property type="term" value="F:hydrolase activity, hydrolyzing O-glycosyl compounds"/>
    <property type="evidence" value="ECO:0007669"/>
    <property type="project" value="TreeGrafter"/>
</dbReference>
<dbReference type="InterPro" id="IPR037018">
    <property type="entry name" value="GH65_N"/>
</dbReference>
<dbReference type="Pfam" id="PF00723">
    <property type="entry name" value="Glyco_hydro_15"/>
    <property type="match status" value="1"/>
</dbReference>
<dbReference type="Pfam" id="PF06165">
    <property type="entry name" value="GH94_b-supersand"/>
    <property type="match status" value="1"/>
</dbReference>
<dbReference type="PANTHER" id="PTHR31616">
    <property type="entry name" value="TREHALASE"/>
    <property type="match status" value="1"/>
</dbReference>
<dbReference type="InterPro" id="IPR011613">
    <property type="entry name" value="GH15-like"/>
</dbReference>
<dbReference type="InterPro" id="IPR010383">
    <property type="entry name" value="Glyco_hydrolase_94_b-supersand"/>
</dbReference>
<sequence length="529" mass="59854">MSRPIIIGNGHLTVGFDGALQMRDLYFPHVGQWNHANGYPSRFGVQVDDHFSWVHDGNTWTQLQDYVPDTLVSVTALDSASLGVSLVVKDGVTMSDNIWIRQVEVSNHQQVPKEIRLFFHTDLSLGETEVGDTVLYNPELQALYHYKKNWHVVIGGNGPHSTLHQWSCGVKRFNGHEGTWRDAEDGRLEKNPIVQGSVDSVLSVRITVPPMEREYVYFWLVAGESRDDVEALHHKVLSLTPGRLLERTESYWRHWLRRGRLPDSVPEPIRQAYSKSLVFCRSFADHAGGILAALDSDIMQYNRDHYAYVWPRDAALVALAMLNAGYPEVSRQFFTFASRTLSRRGYFYHKYNPDGSAGSSWHPWIQGEEPKLPIQTDETALVLFLLGKYLEQTGDVDTIREHWERLVQPAALFLAHYIYPDLGLPKPSWDLWEERYGIFTWSTAATIGALKGAAVMAEALGEPIGQFFQETAVALTQGLDRYLYSPALNHFLRGVSVDESDLFDMDATPDASIAGIRLFDVVGIHDPRS</sequence>
<reference evidence="3 4" key="1">
    <citation type="journal article" date="2014" name="BMC Genomics">
        <title>Comparison of environmental and isolate Sulfobacillus genomes reveals diverse carbon, sulfur, nitrogen, and hydrogen metabolisms.</title>
        <authorList>
            <person name="Justice N.B."/>
            <person name="Norman A."/>
            <person name="Brown C.T."/>
            <person name="Singh A."/>
            <person name="Thomas B.C."/>
            <person name="Banfield J.F."/>
        </authorList>
    </citation>
    <scope>NUCLEOTIDE SEQUENCE [LARGE SCALE GENOMIC DNA]</scope>
    <source>
        <strain evidence="3">AMDSBA4</strain>
    </source>
</reference>
<proteinExistence type="predicted"/>
<feature type="domain" description="Glycosyl hydrolase 94 supersandwich" evidence="2">
    <location>
        <begin position="92"/>
        <end position="236"/>
    </location>
</feature>
<feature type="non-terminal residue" evidence="3">
    <location>
        <position position="529"/>
    </location>
</feature>
<evidence type="ECO:0000259" key="1">
    <source>
        <dbReference type="Pfam" id="PF00723"/>
    </source>
</evidence>
<dbReference type="AlphaFoldDB" id="A0A2T2XC19"/>
<dbReference type="GO" id="GO:0005975">
    <property type="term" value="P:carbohydrate metabolic process"/>
    <property type="evidence" value="ECO:0007669"/>
    <property type="project" value="InterPro"/>
</dbReference>
<gene>
    <name evidence="3" type="ORF">C7B46_16220</name>
</gene>
<evidence type="ECO:0000313" key="3">
    <source>
        <dbReference type="EMBL" id="PSR32020.1"/>
    </source>
</evidence>
<dbReference type="Gene3D" id="2.70.98.40">
    <property type="entry name" value="Glycoside hydrolase, family 65, N-terminal domain"/>
    <property type="match status" value="1"/>
</dbReference>
<comment type="caution">
    <text evidence="3">The sequence shown here is derived from an EMBL/GenBank/DDBJ whole genome shotgun (WGS) entry which is preliminary data.</text>
</comment>
<accession>A0A2T2XC19</accession>